<evidence type="ECO:0000256" key="1">
    <source>
        <dbReference type="SAM" id="SignalP"/>
    </source>
</evidence>
<proteinExistence type="predicted"/>
<dbReference type="RefSeq" id="WP_272169196.1">
    <property type="nucleotide sequence ID" value="NZ_JAQOSL010000008.1"/>
</dbReference>
<keyword evidence="3" id="KW-1185">Reference proteome</keyword>
<comment type="caution">
    <text evidence="2">The sequence shown here is derived from an EMBL/GenBank/DDBJ whole genome shotgun (WGS) entry which is preliminary data.</text>
</comment>
<sequence>MTRAGSMFVTVTAAAVTALGLASAAPATAASATAHTVAGQVTAVDRAGAAALDVYRGRYVTQGGCETAGRQGVERGHWDQYQCAEGRLFWHLWTNR</sequence>
<evidence type="ECO:0008006" key="4">
    <source>
        <dbReference type="Google" id="ProtNLM"/>
    </source>
</evidence>
<protein>
    <recommendedName>
        <fullName evidence="4">Chitin-binding type-3 domain-containing protein</fullName>
    </recommendedName>
</protein>
<reference evidence="3" key="1">
    <citation type="journal article" date="2019" name="Int. J. Syst. Evol. Microbiol.">
        <title>The Global Catalogue of Microorganisms (GCM) 10K type strain sequencing project: providing services to taxonomists for standard genome sequencing and annotation.</title>
        <authorList>
            <consortium name="The Broad Institute Genomics Platform"/>
            <consortium name="The Broad Institute Genome Sequencing Center for Infectious Disease"/>
            <person name="Wu L."/>
            <person name="Ma J."/>
        </authorList>
    </citation>
    <scope>NUCLEOTIDE SEQUENCE [LARGE SCALE GENOMIC DNA]</scope>
    <source>
        <strain evidence="3">JCM 9918</strain>
    </source>
</reference>
<evidence type="ECO:0000313" key="2">
    <source>
        <dbReference type="EMBL" id="MFC5809491.1"/>
    </source>
</evidence>
<feature type="signal peptide" evidence="1">
    <location>
        <begin position="1"/>
        <end position="29"/>
    </location>
</feature>
<accession>A0ABW1B8X6</accession>
<keyword evidence="1" id="KW-0732">Signal</keyword>
<organism evidence="2 3">
    <name type="scientific">Streptomyces heilongjiangensis</name>
    <dbReference type="NCBI Taxonomy" id="945052"/>
    <lineage>
        <taxon>Bacteria</taxon>
        <taxon>Bacillati</taxon>
        <taxon>Actinomycetota</taxon>
        <taxon>Actinomycetes</taxon>
        <taxon>Kitasatosporales</taxon>
        <taxon>Streptomycetaceae</taxon>
        <taxon>Streptomyces</taxon>
    </lineage>
</organism>
<dbReference type="Proteomes" id="UP001596112">
    <property type="component" value="Unassembled WGS sequence"/>
</dbReference>
<name>A0ABW1B8X6_9ACTN</name>
<dbReference type="EMBL" id="JBHSNZ010000011">
    <property type="protein sequence ID" value="MFC5809491.1"/>
    <property type="molecule type" value="Genomic_DNA"/>
</dbReference>
<evidence type="ECO:0000313" key="3">
    <source>
        <dbReference type="Proteomes" id="UP001596112"/>
    </source>
</evidence>
<gene>
    <name evidence="2" type="ORF">ACFQGO_18565</name>
</gene>
<feature type="chain" id="PRO_5045653589" description="Chitin-binding type-3 domain-containing protein" evidence="1">
    <location>
        <begin position="30"/>
        <end position="96"/>
    </location>
</feature>